<dbReference type="AlphaFoldDB" id="A0A106BR30"/>
<keyword evidence="1" id="KW-0175">Coiled coil</keyword>
<evidence type="ECO:0000259" key="4">
    <source>
        <dbReference type="Pfam" id="PF25800"/>
    </source>
</evidence>
<evidence type="ECO:0000256" key="2">
    <source>
        <dbReference type="SAM" id="MobiDB-lite"/>
    </source>
</evidence>
<dbReference type="Proteomes" id="UP000064243">
    <property type="component" value="Unassembled WGS sequence"/>
</dbReference>
<keyword evidence="6" id="KW-1185">Reference proteome</keyword>
<sequence length="480" mass="51699">MGEINVRSHLGQPLHATVTLLGASAETTAACFSLDASADGIAPPPRAQLSLQREGGQTLLHIRTVQSINDPIAQFVLVSDCEARLQRDYVVLLDPPAQVTPAISQEVPAAATQTAAAVIAAPAPRTTRPPRKARPAPVVASRPAGASARQPAAAPPRPQTDATPRLVLSGKRSAPRVADAPVALRLDTRLPDLARPRPASLTAAELSDENTALARKLAHLEAQLAALQQRHAALEARRAMAPTAITPPPKQPAQWPLYLLAIGLLGTAIALIAWLPRRSRSPRVAIQENAPRTPPDAAMMTLSDITAGPQAEQPPAPQRMPEIAQPPRSEDTEVKDDILDQAEVFMAHGHGDLAVHLLQEHLREAPTESPVPWLLLLDLLHREGNTEAYAAASAECRRYFNINLTGHPISQENEAGRGLEAYPHLLEELVNVWNTPDINAFFHDLIYDDRGGTRMGFEPAAYRDILLLREIARDALPLAA</sequence>
<evidence type="ECO:0000256" key="3">
    <source>
        <dbReference type="SAM" id="Phobius"/>
    </source>
</evidence>
<gene>
    <name evidence="5" type="ORF">ABW22_05325</name>
</gene>
<feature type="transmembrane region" description="Helical" evidence="3">
    <location>
        <begin position="255"/>
        <end position="275"/>
    </location>
</feature>
<keyword evidence="3" id="KW-0472">Membrane</keyword>
<accession>A0A106BR30</accession>
<evidence type="ECO:0000256" key="1">
    <source>
        <dbReference type="SAM" id="Coils"/>
    </source>
</evidence>
<protein>
    <recommendedName>
        <fullName evidence="4">FimV N-terminal domain-containing protein</fullName>
    </recommendedName>
</protein>
<keyword evidence="3" id="KW-0812">Transmembrane</keyword>
<name>A0A106BR30_THIDE</name>
<feature type="region of interest" description="Disordered" evidence="2">
    <location>
        <begin position="307"/>
        <end position="333"/>
    </location>
</feature>
<evidence type="ECO:0000313" key="6">
    <source>
        <dbReference type="Proteomes" id="UP000064243"/>
    </source>
</evidence>
<feature type="region of interest" description="Disordered" evidence="2">
    <location>
        <begin position="123"/>
        <end position="166"/>
    </location>
</feature>
<organism evidence="5 6">
    <name type="scientific">Thiobacillus denitrificans</name>
    <dbReference type="NCBI Taxonomy" id="36861"/>
    <lineage>
        <taxon>Bacteria</taxon>
        <taxon>Pseudomonadati</taxon>
        <taxon>Pseudomonadota</taxon>
        <taxon>Betaproteobacteria</taxon>
        <taxon>Nitrosomonadales</taxon>
        <taxon>Thiobacillaceae</taxon>
        <taxon>Thiobacillus</taxon>
    </lineage>
</organism>
<dbReference type="PATRIC" id="fig|36861.3.peg.527"/>
<feature type="coiled-coil region" evidence="1">
    <location>
        <begin position="203"/>
        <end position="237"/>
    </location>
</feature>
<evidence type="ECO:0000313" key="5">
    <source>
        <dbReference type="EMBL" id="KVW97088.1"/>
    </source>
</evidence>
<dbReference type="Pfam" id="PF25800">
    <property type="entry name" value="FimV_N"/>
    <property type="match status" value="1"/>
</dbReference>
<proteinExistence type="predicted"/>
<reference evidence="5 6" key="1">
    <citation type="journal article" date="2015" name="Appl. Environ. Microbiol.">
        <title>Aerobic and Anaerobic Thiosulfate Oxidation by a Cold-Adapted, Subglacial Chemoautotroph.</title>
        <authorList>
            <person name="Harrold Z.R."/>
            <person name="Skidmore M.L."/>
            <person name="Hamilton T.L."/>
            <person name="Desch L."/>
            <person name="Amada K."/>
            <person name="van Gelder W."/>
            <person name="Glover K."/>
            <person name="Roden E.E."/>
            <person name="Boyd E.S."/>
        </authorList>
    </citation>
    <scope>NUCLEOTIDE SEQUENCE [LARGE SCALE GENOMIC DNA]</scope>
    <source>
        <strain evidence="5 6">RG</strain>
    </source>
</reference>
<comment type="caution">
    <text evidence="5">The sequence shown here is derived from an EMBL/GenBank/DDBJ whole genome shotgun (WGS) entry which is preliminary data.</text>
</comment>
<feature type="compositionally biased region" description="Low complexity" evidence="2">
    <location>
        <begin position="135"/>
        <end position="152"/>
    </location>
</feature>
<dbReference type="EMBL" id="LDUG01000018">
    <property type="protein sequence ID" value="KVW97088.1"/>
    <property type="molecule type" value="Genomic_DNA"/>
</dbReference>
<keyword evidence="3" id="KW-1133">Transmembrane helix</keyword>
<feature type="domain" description="FimV N-terminal" evidence="4">
    <location>
        <begin position="1"/>
        <end position="96"/>
    </location>
</feature>
<dbReference type="InterPro" id="IPR057840">
    <property type="entry name" value="FimV_N"/>
</dbReference>